<dbReference type="GO" id="GO:0019239">
    <property type="term" value="F:deaminase activity"/>
    <property type="evidence" value="ECO:0007669"/>
    <property type="project" value="TreeGrafter"/>
</dbReference>
<feature type="chain" id="PRO_5032480702" evidence="2">
    <location>
        <begin position="20"/>
        <end position="156"/>
    </location>
</feature>
<keyword evidence="2" id="KW-0732">Signal</keyword>
<proteinExistence type="inferred from homology"/>
<dbReference type="RefSeq" id="WP_194446610.1">
    <property type="nucleotide sequence ID" value="NZ_CP063849.1"/>
</dbReference>
<evidence type="ECO:0000313" key="4">
    <source>
        <dbReference type="Proteomes" id="UP000593892"/>
    </source>
</evidence>
<gene>
    <name evidence="3" type="ORF">IRI77_18965</name>
</gene>
<dbReference type="SUPFAM" id="SSF55298">
    <property type="entry name" value="YjgF-like"/>
    <property type="match status" value="1"/>
</dbReference>
<dbReference type="InterPro" id="IPR006175">
    <property type="entry name" value="YjgF/YER057c/UK114"/>
</dbReference>
<keyword evidence="4" id="KW-1185">Reference proteome</keyword>
<feature type="signal peptide" evidence="2">
    <location>
        <begin position="1"/>
        <end position="19"/>
    </location>
</feature>
<dbReference type="InterPro" id="IPR035959">
    <property type="entry name" value="RutC-like_sf"/>
</dbReference>
<sequence>MRYLTLTFLLAAVTGILQAQTEFPKAAGVAPAAGYSHVVVTSPGKLVFLAGQIANNASGQLVGKDDIKAQTEQVFENIKANLAAAGATFQDVVKLNWYIRDLKPEYLPVVREVRDRYVNKEHPPASTLVGVSALFREGYMLEVEAVASIPAGKGAK</sequence>
<dbReference type="PANTHER" id="PTHR11803:SF58">
    <property type="entry name" value="PROTEIN HMF1-RELATED"/>
    <property type="match status" value="1"/>
</dbReference>
<dbReference type="Gene3D" id="3.30.1330.40">
    <property type="entry name" value="RutC-like"/>
    <property type="match status" value="1"/>
</dbReference>
<dbReference type="EMBL" id="CP063849">
    <property type="protein sequence ID" value="QOY84940.1"/>
    <property type="molecule type" value="Genomic_DNA"/>
</dbReference>
<comment type="similarity">
    <text evidence="1">Belongs to the RutC family.</text>
</comment>
<dbReference type="AlphaFoldDB" id="A0A7S7SIH3"/>
<reference evidence="3 4" key="1">
    <citation type="submission" date="2020-10" db="EMBL/GenBank/DDBJ databases">
        <title>Complete genome sequence of Paludibaculum fermentans P105T, a facultatively anaerobic acidobacterium capable of dissimilatory Fe(III) reduction.</title>
        <authorList>
            <person name="Dedysh S.N."/>
            <person name="Beletsky A.V."/>
            <person name="Kulichevskaya I.S."/>
            <person name="Mardanov A.V."/>
            <person name="Ravin N.V."/>
        </authorList>
    </citation>
    <scope>NUCLEOTIDE SEQUENCE [LARGE SCALE GENOMIC DNA]</scope>
    <source>
        <strain evidence="3 4">P105</strain>
    </source>
</reference>
<dbReference type="CDD" id="cd00448">
    <property type="entry name" value="YjgF_YER057c_UK114_family"/>
    <property type="match status" value="1"/>
</dbReference>
<dbReference type="Proteomes" id="UP000593892">
    <property type="component" value="Chromosome"/>
</dbReference>
<evidence type="ECO:0000313" key="3">
    <source>
        <dbReference type="EMBL" id="QOY84940.1"/>
    </source>
</evidence>
<evidence type="ECO:0000256" key="1">
    <source>
        <dbReference type="ARBA" id="ARBA00010552"/>
    </source>
</evidence>
<dbReference type="GO" id="GO:0005829">
    <property type="term" value="C:cytosol"/>
    <property type="evidence" value="ECO:0007669"/>
    <property type="project" value="TreeGrafter"/>
</dbReference>
<dbReference type="Pfam" id="PF01042">
    <property type="entry name" value="Ribonuc_L-PSP"/>
    <property type="match status" value="1"/>
</dbReference>
<evidence type="ECO:0000256" key="2">
    <source>
        <dbReference type="SAM" id="SignalP"/>
    </source>
</evidence>
<protein>
    <submittedName>
        <fullName evidence="3">RidA family protein</fullName>
    </submittedName>
</protein>
<name>A0A7S7SIH3_PALFE</name>
<dbReference type="KEGG" id="pfer:IRI77_18965"/>
<organism evidence="3 4">
    <name type="scientific">Paludibaculum fermentans</name>
    <dbReference type="NCBI Taxonomy" id="1473598"/>
    <lineage>
        <taxon>Bacteria</taxon>
        <taxon>Pseudomonadati</taxon>
        <taxon>Acidobacteriota</taxon>
        <taxon>Terriglobia</taxon>
        <taxon>Bryobacterales</taxon>
        <taxon>Bryobacteraceae</taxon>
        <taxon>Paludibaculum</taxon>
    </lineage>
</organism>
<accession>A0A7S7SIH3</accession>
<dbReference type="PANTHER" id="PTHR11803">
    <property type="entry name" value="2-IMINOBUTANOATE/2-IMINOPROPANOATE DEAMINASE RIDA"/>
    <property type="match status" value="1"/>
</dbReference>